<dbReference type="EMBL" id="FNYO01000212">
    <property type="protein sequence ID" value="SEJ60875.1"/>
    <property type="molecule type" value="Genomic_DNA"/>
</dbReference>
<dbReference type="Proteomes" id="UP000199005">
    <property type="component" value="Unassembled WGS sequence"/>
</dbReference>
<evidence type="ECO:0000313" key="3">
    <source>
        <dbReference type="Proteomes" id="UP000199005"/>
    </source>
</evidence>
<protein>
    <submittedName>
        <fullName evidence="2">Alpha/beta hydrolase fold</fullName>
    </submittedName>
</protein>
<dbReference type="Gene3D" id="3.40.50.1820">
    <property type="entry name" value="alpha/beta hydrolase"/>
    <property type="match status" value="1"/>
</dbReference>
<sequence length="124" mass="14185">MGNDGDRFVDEDGFADTLGRPVIFIPGWSANGAEYINVMYLLSRHYRVIVLDPRNQGLSQNVDYGNRIARHSMDLKELTEHLKIDSADYCGWSMGASILWSYIDLFSSKPRFPVRQFHSIVRGE</sequence>
<organism evidence="2 3">
    <name type="scientific">Azotobacter beijerinckii</name>
    <dbReference type="NCBI Taxonomy" id="170623"/>
    <lineage>
        <taxon>Bacteria</taxon>
        <taxon>Pseudomonadati</taxon>
        <taxon>Pseudomonadota</taxon>
        <taxon>Gammaproteobacteria</taxon>
        <taxon>Pseudomonadales</taxon>
        <taxon>Pseudomonadaceae</taxon>
        <taxon>Azotobacter</taxon>
    </lineage>
</organism>
<dbReference type="SUPFAM" id="SSF53474">
    <property type="entry name" value="alpha/beta-Hydrolases"/>
    <property type="match status" value="1"/>
</dbReference>
<dbReference type="AlphaFoldDB" id="A0A1H7AIN7"/>
<evidence type="ECO:0000313" key="2">
    <source>
        <dbReference type="EMBL" id="SEJ60875.1"/>
    </source>
</evidence>
<dbReference type="InterPro" id="IPR000073">
    <property type="entry name" value="AB_hydrolase_1"/>
</dbReference>
<dbReference type="STRING" id="170623.SAMN04244579_04903"/>
<evidence type="ECO:0000259" key="1">
    <source>
        <dbReference type="Pfam" id="PF00561"/>
    </source>
</evidence>
<reference evidence="2 3" key="1">
    <citation type="submission" date="2016-10" db="EMBL/GenBank/DDBJ databases">
        <authorList>
            <person name="de Groot N.N."/>
        </authorList>
    </citation>
    <scope>NUCLEOTIDE SEQUENCE [LARGE SCALE GENOMIC DNA]</scope>
    <source>
        <strain evidence="2 3">DSM 1041</strain>
    </source>
</reference>
<dbReference type="InterPro" id="IPR029058">
    <property type="entry name" value="AB_hydrolase_fold"/>
</dbReference>
<name>A0A1H7AIN7_9GAMM</name>
<dbReference type="GO" id="GO:0016787">
    <property type="term" value="F:hydrolase activity"/>
    <property type="evidence" value="ECO:0007669"/>
    <property type="project" value="UniProtKB-KW"/>
</dbReference>
<dbReference type="PANTHER" id="PTHR43194:SF2">
    <property type="entry name" value="PEROXISOMAL MEMBRANE PROTEIN LPX1"/>
    <property type="match status" value="1"/>
</dbReference>
<proteinExistence type="predicted"/>
<dbReference type="Pfam" id="PF00561">
    <property type="entry name" value="Abhydrolase_1"/>
    <property type="match status" value="1"/>
</dbReference>
<accession>A0A1H7AIN7</accession>
<gene>
    <name evidence="2" type="ORF">SAMN04244579_04903</name>
</gene>
<dbReference type="PANTHER" id="PTHR43194">
    <property type="entry name" value="HYDROLASE ALPHA/BETA FOLD FAMILY"/>
    <property type="match status" value="1"/>
</dbReference>
<keyword evidence="2" id="KW-0378">Hydrolase</keyword>
<dbReference type="InterPro" id="IPR050228">
    <property type="entry name" value="Carboxylesterase_BioH"/>
</dbReference>
<feature type="domain" description="AB hydrolase-1" evidence="1">
    <location>
        <begin position="21"/>
        <end position="106"/>
    </location>
</feature>